<dbReference type="SMART" id="SM00267">
    <property type="entry name" value="GGDEF"/>
    <property type="match status" value="1"/>
</dbReference>
<feature type="transmembrane region" description="Helical" evidence="1">
    <location>
        <begin position="78"/>
        <end position="101"/>
    </location>
</feature>
<proteinExistence type="predicted"/>
<dbReference type="STRING" id="1212491.LFA_2597"/>
<keyword evidence="4" id="KW-1185">Reference proteome</keyword>
<dbReference type="OrthoDB" id="9812358at2"/>
<dbReference type="InterPro" id="IPR029787">
    <property type="entry name" value="Nucleotide_cyclase"/>
</dbReference>
<dbReference type="Gene3D" id="3.30.70.270">
    <property type="match status" value="1"/>
</dbReference>
<dbReference type="KEGG" id="lfa:LFA_2597"/>
<dbReference type="EMBL" id="LN614827">
    <property type="protein sequence ID" value="CEG57967.1"/>
    <property type="molecule type" value="Genomic_DNA"/>
</dbReference>
<dbReference type="InterPro" id="IPR043128">
    <property type="entry name" value="Rev_trsase/Diguanyl_cyclase"/>
</dbReference>
<feature type="transmembrane region" description="Helical" evidence="1">
    <location>
        <begin position="162"/>
        <end position="180"/>
    </location>
</feature>
<keyword evidence="1" id="KW-1133">Transmembrane helix</keyword>
<dbReference type="AlphaFoldDB" id="A0A098G689"/>
<feature type="transmembrane region" description="Helical" evidence="1">
    <location>
        <begin position="131"/>
        <end position="150"/>
    </location>
</feature>
<feature type="transmembrane region" description="Helical" evidence="1">
    <location>
        <begin position="51"/>
        <end position="71"/>
    </location>
</feature>
<dbReference type="InterPro" id="IPR052163">
    <property type="entry name" value="DGC-Regulatory_Protein"/>
</dbReference>
<dbReference type="HOGENOM" id="CLU_735539_0_0_6"/>
<dbReference type="PANTHER" id="PTHR46663">
    <property type="entry name" value="DIGUANYLATE CYCLASE DGCT-RELATED"/>
    <property type="match status" value="1"/>
</dbReference>
<protein>
    <recommendedName>
        <fullName evidence="2">GGDEF domain-containing protein</fullName>
    </recommendedName>
</protein>
<name>A0A098G689_9GAMM</name>
<feature type="transmembrane region" description="Helical" evidence="1">
    <location>
        <begin position="27"/>
        <end position="45"/>
    </location>
</feature>
<organism evidence="3 4">
    <name type="scientific">Legionella fallonii LLAP-10</name>
    <dbReference type="NCBI Taxonomy" id="1212491"/>
    <lineage>
        <taxon>Bacteria</taxon>
        <taxon>Pseudomonadati</taxon>
        <taxon>Pseudomonadota</taxon>
        <taxon>Gammaproteobacteria</taxon>
        <taxon>Legionellales</taxon>
        <taxon>Legionellaceae</taxon>
        <taxon>Legionella</taxon>
    </lineage>
</organism>
<gene>
    <name evidence="3" type="ORF">LFA_2597</name>
</gene>
<dbReference type="NCBIfam" id="TIGR00254">
    <property type="entry name" value="GGDEF"/>
    <property type="match status" value="1"/>
</dbReference>
<keyword evidence="1" id="KW-0472">Membrane</keyword>
<dbReference type="PROSITE" id="PS50887">
    <property type="entry name" value="GGDEF"/>
    <property type="match status" value="1"/>
</dbReference>
<reference evidence="4" key="1">
    <citation type="submission" date="2014-09" db="EMBL/GenBank/DDBJ databases">
        <authorList>
            <person name="Gomez-Valero L."/>
        </authorList>
    </citation>
    <scope>NUCLEOTIDE SEQUENCE [LARGE SCALE GENOMIC DNA]</scope>
    <source>
        <strain evidence="4">ATCC700992</strain>
    </source>
</reference>
<feature type="domain" description="GGDEF" evidence="2">
    <location>
        <begin position="238"/>
        <end position="374"/>
    </location>
</feature>
<dbReference type="SUPFAM" id="SSF55073">
    <property type="entry name" value="Nucleotide cyclase"/>
    <property type="match status" value="1"/>
</dbReference>
<evidence type="ECO:0000313" key="3">
    <source>
        <dbReference type="EMBL" id="CEG57967.1"/>
    </source>
</evidence>
<dbReference type="CDD" id="cd01949">
    <property type="entry name" value="GGDEF"/>
    <property type="match status" value="1"/>
</dbReference>
<evidence type="ECO:0000256" key="1">
    <source>
        <dbReference type="SAM" id="Phobius"/>
    </source>
</evidence>
<dbReference type="Proteomes" id="UP000032430">
    <property type="component" value="Chromosome I"/>
</dbReference>
<keyword evidence="1" id="KW-0812">Transmembrane</keyword>
<dbReference type="Pfam" id="PF00990">
    <property type="entry name" value="GGDEF"/>
    <property type="match status" value="1"/>
</dbReference>
<sequence>MSRFKWLYTWEHKHLGPINENDRKYKLINIITIELFILGASLICLDIYLHYWVLSGMIVIAMMIAFFNLALVKKNYNFLLCGHIITALFLILISAGSLWLGGLSNSYVGWFYIPPILGAATIGLEGLIIYGFLSIIICIAFIAGYFSPIYSIPTDYLDFFNYVNHIYVFLLILTTLYNILNENRNYEFLLKEQNYLLYSDKQKFHYLSHHDSLTNLPNRSFFNHHLQTILDSTNTSANALTLYFMDLDGFKKINDKYGHEIGDILLLQTGKRLQACFREKDFIARIGGDEFTAVIIHSLNDTIAESLVERITTEFLQPFLIKNFQIKCTMSVGKANHPEDATNAETLLKIADQAMYENKKSKYYNLNQENMHQEQK</sequence>
<evidence type="ECO:0000259" key="2">
    <source>
        <dbReference type="PROSITE" id="PS50887"/>
    </source>
</evidence>
<dbReference type="InterPro" id="IPR000160">
    <property type="entry name" value="GGDEF_dom"/>
</dbReference>
<accession>A0A098G689</accession>
<evidence type="ECO:0000313" key="4">
    <source>
        <dbReference type="Proteomes" id="UP000032430"/>
    </source>
</evidence>
<feature type="transmembrane region" description="Helical" evidence="1">
    <location>
        <begin position="107"/>
        <end position="124"/>
    </location>
</feature>
<dbReference type="PANTHER" id="PTHR46663:SF2">
    <property type="entry name" value="GGDEF DOMAIN-CONTAINING PROTEIN"/>
    <property type="match status" value="1"/>
</dbReference>